<dbReference type="AlphaFoldDB" id="A0A9P7RJE5"/>
<sequence length="95" mass="10628">MTTSDDEELGSSEVLRTFLLSSVRSRSSTQIISDPVRVGRVETCRKLAFAHALLQLWQSVNGMRFANASITHAAANSSKRLRFRWSVSLKKSWTG</sequence>
<reference evidence="1" key="1">
    <citation type="submission" date="2021-05" db="EMBL/GenBank/DDBJ databases">
        <title>Comparative genomics of three Colletotrichum scovillei strains and genetic complementation revealed genes involved fungal growth and virulence on chili pepper.</title>
        <authorList>
            <person name="Hsieh D.-K."/>
            <person name="Chuang S.-C."/>
            <person name="Chen C.-Y."/>
            <person name="Chao Y.-T."/>
            <person name="Lu M.-Y.J."/>
            <person name="Lee M.-H."/>
            <person name="Shih M.-C."/>
        </authorList>
    </citation>
    <scope>NUCLEOTIDE SEQUENCE</scope>
    <source>
        <strain evidence="1">Coll-153</strain>
    </source>
</reference>
<protein>
    <submittedName>
        <fullName evidence="1">Uncharacterized protein</fullName>
    </submittedName>
</protein>
<dbReference type="EMBL" id="JAESDN010000001">
    <property type="protein sequence ID" value="KAG7059476.1"/>
    <property type="molecule type" value="Genomic_DNA"/>
</dbReference>
<dbReference type="Proteomes" id="UP000699042">
    <property type="component" value="Unassembled WGS sequence"/>
</dbReference>
<name>A0A9P7RJE5_9PEZI</name>
<comment type="caution">
    <text evidence="1">The sequence shown here is derived from an EMBL/GenBank/DDBJ whole genome shotgun (WGS) entry which is preliminary data.</text>
</comment>
<evidence type="ECO:0000313" key="1">
    <source>
        <dbReference type="EMBL" id="KAG7059476.1"/>
    </source>
</evidence>
<proteinExistence type="predicted"/>
<accession>A0A9P7RJE5</accession>
<evidence type="ECO:0000313" key="2">
    <source>
        <dbReference type="Proteomes" id="UP000699042"/>
    </source>
</evidence>
<organism evidence="1 2">
    <name type="scientific">Colletotrichum scovillei</name>
    <dbReference type="NCBI Taxonomy" id="1209932"/>
    <lineage>
        <taxon>Eukaryota</taxon>
        <taxon>Fungi</taxon>
        <taxon>Dikarya</taxon>
        <taxon>Ascomycota</taxon>
        <taxon>Pezizomycotina</taxon>
        <taxon>Sordariomycetes</taxon>
        <taxon>Hypocreomycetidae</taxon>
        <taxon>Glomerellales</taxon>
        <taxon>Glomerellaceae</taxon>
        <taxon>Colletotrichum</taxon>
        <taxon>Colletotrichum acutatum species complex</taxon>
    </lineage>
</organism>
<keyword evidence="2" id="KW-1185">Reference proteome</keyword>
<gene>
    <name evidence="1" type="ORF">JMJ77_006838</name>
</gene>